<dbReference type="PROSITE" id="PS00409">
    <property type="entry name" value="PROKAR_NTER_METHYL"/>
    <property type="match status" value="1"/>
</dbReference>
<sequence>MAFTSQPGNKQKSTTGFTLVELLVVIAIIGVLVGLLLPAVQAARESARRLSCTNNLKNIALSCLNYESARGELPPSSTLALKSQRSGLGWPVLILPYLEQGAVNQQALAIIDDQGDDPDAYGSAMDGLNKLLQPMYLCPSDPELADQQEKFGNADRKGMSYSGVAGSYFARTGLCPSNRDTDDYCVATSTTGLFGPNNYDGLMIQGSGVELREASDGQTNTLLLGERTYQIRAWMIGAYWTGSTIPPQVRGQAAVPPQGPQPSTAHFSSKNVTDLYPLNHDPHAGAYQAHSNAEGDRPEIADTTPKVISVNDLPFASRHPGGVNFARGDASVSYLQESIDTDTYLALASRNGGEIVNE</sequence>
<dbReference type="InterPro" id="IPR012902">
    <property type="entry name" value="N_methyl_site"/>
</dbReference>
<dbReference type="Gene3D" id="3.30.700.10">
    <property type="entry name" value="Glycoprotein, Type 4 Pilin"/>
    <property type="match status" value="1"/>
</dbReference>
<proteinExistence type="predicted"/>
<dbReference type="SUPFAM" id="SSF54523">
    <property type="entry name" value="Pili subunits"/>
    <property type="match status" value="1"/>
</dbReference>
<name>A0A517MTP9_9BACT</name>
<dbReference type="Pfam" id="PF07596">
    <property type="entry name" value="SBP_bac_10"/>
    <property type="match status" value="1"/>
</dbReference>
<evidence type="ECO:0000313" key="4">
    <source>
        <dbReference type="EMBL" id="QDS98261.1"/>
    </source>
</evidence>
<dbReference type="Pfam" id="PF07963">
    <property type="entry name" value="N_methyl"/>
    <property type="match status" value="1"/>
</dbReference>
<dbReference type="PANTHER" id="PTHR30093">
    <property type="entry name" value="GENERAL SECRETION PATHWAY PROTEIN G"/>
    <property type="match status" value="1"/>
</dbReference>
<accession>A0A517MTP9</accession>
<dbReference type="NCBIfam" id="TIGR02532">
    <property type="entry name" value="IV_pilin_GFxxxE"/>
    <property type="match status" value="1"/>
</dbReference>
<evidence type="ECO:0000259" key="3">
    <source>
        <dbReference type="Pfam" id="PF07596"/>
    </source>
</evidence>
<dbReference type="KEGG" id="amob:HG15A2_15340"/>
<feature type="compositionally biased region" description="Polar residues" evidence="1">
    <location>
        <begin position="263"/>
        <end position="272"/>
    </location>
</feature>
<dbReference type="Proteomes" id="UP000319852">
    <property type="component" value="Chromosome"/>
</dbReference>
<feature type="transmembrane region" description="Helical" evidence="2">
    <location>
        <begin position="20"/>
        <end position="40"/>
    </location>
</feature>
<dbReference type="EMBL" id="CP036263">
    <property type="protein sequence ID" value="QDS98261.1"/>
    <property type="molecule type" value="Genomic_DNA"/>
</dbReference>
<reference evidence="4 5" key="1">
    <citation type="submission" date="2019-02" db="EMBL/GenBank/DDBJ databases">
        <title>Deep-cultivation of Planctomycetes and their phenomic and genomic characterization uncovers novel biology.</title>
        <authorList>
            <person name="Wiegand S."/>
            <person name="Jogler M."/>
            <person name="Boedeker C."/>
            <person name="Pinto D."/>
            <person name="Vollmers J."/>
            <person name="Rivas-Marin E."/>
            <person name="Kohn T."/>
            <person name="Peeters S.H."/>
            <person name="Heuer A."/>
            <person name="Rast P."/>
            <person name="Oberbeckmann S."/>
            <person name="Bunk B."/>
            <person name="Jeske O."/>
            <person name="Meyerdierks A."/>
            <person name="Storesund J.E."/>
            <person name="Kallscheuer N."/>
            <person name="Luecker S."/>
            <person name="Lage O.M."/>
            <person name="Pohl T."/>
            <person name="Merkel B.J."/>
            <person name="Hornburger P."/>
            <person name="Mueller R.-W."/>
            <person name="Bruemmer F."/>
            <person name="Labrenz M."/>
            <person name="Spormann A.M."/>
            <person name="Op den Camp H."/>
            <person name="Overmann J."/>
            <person name="Amann R."/>
            <person name="Jetten M.S.M."/>
            <person name="Mascher T."/>
            <person name="Medema M.H."/>
            <person name="Devos D.P."/>
            <person name="Kaster A.-K."/>
            <person name="Ovreas L."/>
            <person name="Rohde M."/>
            <person name="Galperin M.Y."/>
            <person name="Jogler C."/>
        </authorList>
    </citation>
    <scope>NUCLEOTIDE SEQUENCE [LARGE SCALE GENOMIC DNA]</scope>
    <source>
        <strain evidence="4 5">HG15A2</strain>
    </source>
</reference>
<keyword evidence="2" id="KW-0472">Membrane</keyword>
<dbReference type="PANTHER" id="PTHR30093:SF2">
    <property type="entry name" value="TYPE II SECRETION SYSTEM PROTEIN H"/>
    <property type="match status" value="1"/>
</dbReference>
<protein>
    <recommendedName>
        <fullName evidence="3">DUF1559 domain-containing protein</fullName>
    </recommendedName>
</protein>
<organism evidence="4 5">
    <name type="scientific">Adhaeretor mobilis</name>
    <dbReference type="NCBI Taxonomy" id="1930276"/>
    <lineage>
        <taxon>Bacteria</taxon>
        <taxon>Pseudomonadati</taxon>
        <taxon>Planctomycetota</taxon>
        <taxon>Planctomycetia</taxon>
        <taxon>Pirellulales</taxon>
        <taxon>Lacipirellulaceae</taxon>
        <taxon>Adhaeretor</taxon>
    </lineage>
</organism>
<evidence type="ECO:0000256" key="1">
    <source>
        <dbReference type="SAM" id="MobiDB-lite"/>
    </source>
</evidence>
<dbReference type="AlphaFoldDB" id="A0A517MTP9"/>
<dbReference type="InterPro" id="IPR011453">
    <property type="entry name" value="DUF1559"/>
</dbReference>
<dbReference type="RefSeq" id="WP_218932538.1">
    <property type="nucleotide sequence ID" value="NZ_CP036263.1"/>
</dbReference>
<dbReference type="InterPro" id="IPR045584">
    <property type="entry name" value="Pilin-like"/>
</dbReference>
<feature type="region of interest" description="Disordered" evidence="1">
    <location>
        <begin position="249"/>
        <end position="299"/>
    </location>
</feature>
<evidence type="ECO:0000313" key="5">
    <source>
        <dbReference type="Proteomes" id="UP000319852"/>
    </source>
</evidence>
<gene>
    <name evidence="4" type="ORF">HG15A2_15340</name>
</gene>
<evidence type="ECO:0000256" key="2">
    <source>
        <dbReference type="SAM" id="Phobius"/>
    </source>
</evidence>
<keyword evidence="2" id="KW-1133">Transmembrane helix</keyword>
<feature type="domain" description="DUF1559" evidence="3">
    <location>
        <begin position="41"/>
        <end position="341"/>
    </location>
</feature>
<keyword evidence="2" id="KW-0812">Transmembrane</keyword>
<keyword evidence="5" id="KW-1185">Reference proteome</keyword>